<feature type="repeat" description="TPR" evidence="3">
    <location>
        <begin position="82"/>
        <end position="115"/>
    </location>
</feature>
<accession>A0A8S1YPX3</accession>
<dbReference type="EMBL" id="CAJJDP010000202">
    <property type="protein sequence ID" value="CAD8214997.1"/>
    <property type="molecule type" value="Genomic_DNA"/>
</dbReference>
<evidence type="ECO:0000256" key="3">
    <source>
        <dbReference type="PROSITE-ProRule" id="PRU00339"/>
    </source>
</evidence>
<comment type="caution">
    <text evidence="4">The sequence shown here is derived from an EMBL/GenBank/DDBJ whole genome shotgun (WGS) entry which is preliminary data.</text>
</comment>
<dbReference type="SMART" id="SM00028">
    <property type="entry name" value="TPR"/>
    <property type="match status" value="2"/>
</dbReference>
<evidence type="ECO:0008006" key="6">
    <source>
        <dbReference type="Google" id="ProtNLM"/>
    </source>
</evidence>
<name>A0A8S1YPX3_PAROT</name>
<keyword evidence="1" id="KW-0677">Repeat</keyword>
<reference evidence="4" key="1">
    <citation type="submission" date="2021-01" db="EMBL/GenBank/DDBJ databases">
        <authorList>
            <consortium name="Genoscope - CEA"/>
            <person name="William W."/>
        </authorList>
    </citation>
    <scope>NUCLEOTIDE SEQUENCE</scope>
</reference>
<protein>
    <recommendedName>
        <fullName evidence="6">Tetratricopeptide repeat protein</fullName>
    </recommendedName>
</protein>
<organism evidence="4 5">
    <name type="scientific">Paramecium octaurelia</name>
    <dbReference type="NCBI Taxonomy" id="43137"/>
    <lineage>
        <taxon>Eukaryota</taxon>
        <taxon>Sar</taxon>
        <taxon>Alveolata</taxon>
        <taxon>Ciliophora</taxon>
        <taxon>Intramacronucleata</taxon>
        <taxon>Oligohymenophorea</taxon>
        <taxon>Peniculida</taxon>
        <taxon>Parameciidae</taxon>
        <taxon>Paramecium</taxon>
    </lineage>
</organism>
<gene>
    <name evidence="4" type="ORF">POCTA_138.1.T1980008</name>
</gene>
<dbReference type="PANTHER" id="PTHR44943">
    <property type="entry name" value="CELLULOSE SYNTHASE OPERON PROTEIN C"/>
    <property type="match status" value="1"/>
</dbReference>
<dbReference type="PROSITE" id="PS50005">
    <property type="entry name" value="TPR"/>
    <property type="match status" value="1"/>
</dbReference>
<sequence>MDIYYMQIYFQLFVFHLNLFEEAVESFALILGITSDHPLINLLMGKTLFNLGRKEESIEYFDVAIKNNPMCYEAYLRKSRIQSNLITLGMTLFNLDRYREAIESFAQLIEMQPTNYEF</sequence>
<dbReference type="Pfam" id="PF07719">
    <property type="entry name" value="TPR_2"/>
    <property type="match status" value="1"/>
</dbReference>
<evidence type="ECO:0000313" key="5">
    <source>
        <dbReference type="Proteomes" id="UP000683925"/>
    </source>
</evidence>
<dbReference type="PANTHER" id="PTHR44943:SF8">
    <property type="entry name" value="TPR REPEAT-CONTAINING PROTEIN MJ0263"/>
    <property type="match status" value="1"/>
</dbReference>
<evidence type="ECO:0000256" key="2">
    <source>
        <dbReference type="ARBA" id="ARBA00022803"/>
    </source>
</evidence>
<proteinExistence type="predicted"/>
<dbReference type="Pfam" id="PF13181">
    <property type="entry name" value="TPR_8"/>
    <property type="match status" value="1"/>
</dbReference>
<dbReference type="InterPro" id="IPR051685">
    <property type="entry name" value="Ycf3/AcsC/BcsC/TPR_MFPF"/>
</dbReference>
<keyword evidence="5" id="KW-1185">Reference proteome</keyword>
<dbReference type="AlphaFoldDB" id="A0A8S1YPX3"/>
<dbReference type="InterPro" id="IPR019734">
    <property type="entry name" value="TPR_rpt"/>
</dbReference>
<keyword evidence="2 3" id="KW-0802">TPR repeat</keyword>
<evidence type="ECO:0000313" key="4">
    <source>
        <dbReference type="EMBL" id="CAD8214997.1"/>
    </source>
</evidence>
<dbReference type="Proteomes" id="UP000683925">
    <property type="component" value="Unassembled WGS sequence"/>
</dbReference>
<dbReference type="OrthoDB" id="10006023at2759"/>
<dbReference type="InterPro" id="IPR013105">
    <property type="entry name" value="TPR_2"/>
</dbReference>
<evidence type="ECO:0000256" key="1">
    <source>
        <dbReference type="ARBA" id="ARBA00022737"/>
    </source>
</evidence>